<keyword evidence="2" id="KW-1185">Reference proteome</keyword>
<reference evidence="1 2" key="1">
    <citation type="submission" date="2019-10" db="EMBL/GenBank/DDBJ databases">
        <title>Nocardia macrotermitis sp. nov. and Nocardia aurantia sp. nov., isolated from the gut of fungus growing-termite Macrotermes natalensis.</title>
        <authorList>
            <person name="Benndorf R."/>
            <person name="Schwitalla J."/>
            <person name="Martin K."/>
            <person name="De Beer W."/>
            <person name="Kaster A.-K."/>
            <person name="Vollmers J."/>
            <person name="Poulsen M."/>
            <person name="Beemelmanns C."/>
        </authorList>
    </citation>
    <scope>NUCLEOTIDE SEQUENCE [LARGE SCALE GENOMIC DNA]</scope>
    <source>
        <strain evidence="1 2">RB56</strain>
    </source>
</reference>
<dbReference type="Proteomes" id="UP000431401">
    <property type="component" value="Unassembled WGS sequence"/>
</dbReference>
<dbReference type="AlphaFoldDB" id="A0A7K0DQ34"/>
<evidence type="ECO:0000313" key="2">
    <source>
        <dbReference type="Proteomes" id="UP000431401"/>
    </source>
</evidence>
<dbReference type="OrthoDB" id="3290487at2"/>
<proteinExistence type="predicted"/>
<protein>
    <submittedName>
        <fullName evidence="1">Uncharacterized protein</fullName>
    </submittedName>
</protein>
<dbReference type="RefSeq" id="WP_153342610.1">
    <property type="nucleotide sequence ID" value="NZ_WEGI01000006.1"/>
</dbReference>
<dbReference type="EMBL" id="WEGI01000006">
    <property type="protein sequence ID" value="MQY27482.1"/>
    <property type="molecule type" value="Genomic_DNA"/>
</dbReference>
<evidence type="ECO:0000313" key="1">
    <source>
        <dbReference type="EMBL" id="MQY27482.1"/>
    </source>
</evidence>
<comment type="caution">
    <text evidence="1">The sequence shown here is derived from an EMBL/GenBank/DDBJ whole genome shotgun (WGS) entry which is preliminary data.</text>
</comment>
<accession>A0A7K0DQ34</accession>
<sequence length="154" mass="17568">MPDLDDLLAGLTPKERAAVDVLDAQRLELERNRMGPSAAATLTAPIHGVFARLRMWDRLVRDMADHWAACDRYLVHEYLNMLAVRDGIEQNIERMPPRLRGKVENVVGELDGRFREMTEDDGGAELSRYSKKVAAGADLSWWWTRKPKVLPNGW</sequence>
<gene>
    <name evidence="1" type="ORF">NRB56_30650</name>
</gene>
<name>A0A7K0DQ34_9NOCA</name>
<organism evidence="1 2">
    <name type="scientific">Nocardia aurantia</name>
    <dbReference type="NCBI Taxonomy" id="2585199"/>
    <lineage>
        <taxon>Bacteria</taxon>
        <taxon>Bacillati</taxon>
        <taxon>Actinomycetota</taxon>
        <taxon>Actinomycetes</taxon>
        <taxon>Mycobacteriales</taxon>
        <taxon>Nocardiaceae</taxon>
        <taxon>Nocardia</taxon>
    </lineage>
</organism>